<evidence type="ECO:0000313" key="3">
    <source>
        <dbReference type="EMBL" id="NYD87528.1"/>
    </source>
</evidence>
<sequence>MVALQIRDVPDSVRDALVERARANGQSLQSYLREVVLREAAFAGNVAILDGVAGWNRGSGATLDDVLTARDEERAGSAG</sequence>
<dbReference type="Proteomes" id="UP000577956">
    <property type="component" value="Unassembled WGS sequence"/>
</dbReference>
<organism evidence="3 4">
    <name type="scientific">Cellulomonas oligotrophica</name>
    <dbReference type="NCBI Taxonomy" id="931536"/>
    <lineage>
        <taxon>Bacteria</taxon>
        <taxon>Bacillati</taxon>
        <taxon>Actinomycetota</taxon>
        <taxon>Actinomycetes</taxon>
        <taxon>Micrococcales</taxon>
        <taxon>Cellulomonadaceae</taxon>
        <taxon>Cellulomonas</taxon>
    </lineage>
</organism>
<reference evidence="2 5" key="2">
    <citation type="submission" date="2021-01" db="EMBL/GenBank/DDBJ databases">
        <title>Whole genome shotgun sequence of Cellulomonas oligotrophica NBRC 109435.</title>
        <authorList>
            <person name="Komaki H."/>
            <person name="Tamura T."/>
        </authorList>
    </citation>
    <scope>NUCLEOTIDE SEQUENCE [LARGE SCALE GENOMIC DNA]</scope>
    <source>
        <strain evidence="2 5">NBRC 109435</strain>
    </source>
</reference>
<dbReference type="EMBL" id="BONN01000007">
    <property type="protein sequence ID" value="GIG33406.1"/>
    <property type="molecule type" value="Genomic_DNA"/>
</dbReference>
<dbReference type="InterPro" id="IPR053853">
    <property type="entry name" value="FitA-like_RHH"/>
</dbReference>
<accession>A0A7Y9JY74</accession>
<dbReference type="SUPFAM" id="SSF47598">
    <property type="entry name" value="Ribbon-helix-helix"/>
    <property type="match status" value="1"/>
</dbReference>
<protein>
    <submittedName>
        <fullName evidence="3">Plasmid stability protein</fullName>
    </submittedName>
</protein>
<evidence type="ECO:0000313" key="2">
    <source>
        <dbReference type="EMBL" id="GIG33406.1"/>
    </source>
</evidence>
<evidence type="ECO:0000313" key="4">
    <source>
        <dbReference type="Proteomes" id="UP000577956"/>
    </source>
</evidence>
<keyword evidence="5" id="KW-1185">Reference proteome</keyword>
<proteinExistence type="predicted"/>
<dbReference type="Proteomes" id="UP000618382">
    <property type="component" value="Unassembled WGS sequence"/>
</dbReference>
<gene>
    <name evidence="3" type="ORF">BKA21_003077</name>
    <name evidence="2" type="ORF">Col01nite_25650</name>
</gene>
<feature type="domain" description="Antitoxin FitA-like ribbon-helix-helix" evidence="1">
    <location>
        <begin position="4"/>
        <end position="40"/>
    </location>
</feature>
<name>A0A7Y9JY74_9CELL</name>
<dbReference type="GO" id="GO:0006355">
    <property type="term" value="P:regulation of DNA-templated transcription"/>
    <property type="evidence" value="ECO:0007669"/>
    <property type="project" value="InterPro"/>
</dbReference>
<evidence type="ECO:0000313" key="5">
    <source>
        <dbReference type="Proteomes" id="UP000618382"/>
    </source>
</evidence>
<evidence type="ECO:0000259" key="1">
    <source>
        <dbReference type="Pfam" id="PF22513"/>
    </source>
</evidence>
<dbReference type="Pfam" id="PF22513">
    <property type="entry name" value="FitA-like_RHH"/>
    <property type="match status" value="1"/>
</dbReference>
<dbReference type="EMBL" id="JACCBK010000001">
    <property type="protein sequence ID" value="NYD87528.1"/>
    <property type="molecule type" value="Genomic_DNA"/>
</dbReference>
<dbReference type="AlphaFoldDB" id="A0A7Y9JY74"/>
<comment type="caution">
    <text evidence="3">The sequence shown here is derived from an EMBL/GenBank/DDBJ whole genome shotgun (WGS) entry which is preliminary data.</text>
</comment>
<dbReference type="RefSeq" id="WP_140459852.1">
    <property type="nucleotide sequence ID" value="NZ_BAABFI010000024.1"/>
</dbReference>
<reference evidence="3 4" key="1">
    <citation type="submission" date="2020-07" db="EMBL/GenBank/DDBJ databases">
        <title>Sequencing the genomes of 1000 actinobacteria strains.</title>
        <authorList>
            <person name="Klenk H.-P."/>
        </authorList>
    </citation>
    <scope>NUCLEOTIDE SEQUENCE [LARGE SCALE GENOMIC DNA]</scope>
    <source>
        <strain evidence="3 4">DSM 24482</strain>
    </source>
</reference>
<dbReference type="InterPro" id="IPR010985">
    <property type="entry name" value="Ribbon_hlx_hlx"/>
</dbReference>